<evidence type="ECO:0000313" key="1">
    <source>
        <dbReference type="EMBL" id="EST35593.1"/>
    </source>
</evidence>
<keyword evidence="2" id="KW-1185">Reference proteome</keyword>
<reference evidence="1 2" key="1">
    <citation type="journal article" date="2014" name="Genome Announc.">
        <title>Draft Genome Sequence of Streptomyces roseochromogenes subsp. oscitans DS 12.976, Producer of the Aminocoumarin Antibiotic Clorobiocin.</title>
        <authorList>
            <person name="Ruckert C."/>
            <person name="Kalinowski J."/>
            <person name="Heide L."/>
            <person name="Apel A.K."/>
        </authorList>
    </citation>
    <scope>NUCLEOTIDE SEQUENCE [LARGE SCALE GENOMIC DNA]</scope>
    <source>
        <strain evidence="1 2">DS 12.976</strain>
    </source>
</reference>
<dbReference type="PATRIC" id="fig|1352936.5.peg.1117"/>
<dbReference type="OrthoDB" id="3206999at2"/>
<dbReference type="Proteomes" id="UP000017984">
    <property type="component" value="Chromosome"/>
</dbReference>
<gene>
    <name evidence="1" type="ORF">M878_05210</name>
</gene>
<proteinExistence type="predicted"/>
<name>V6KU93_STRRC</name>
<accession>V6KU93</accession>
<dbReference type="HOGENOM" id="CLU_1926436_0_0_11"/>
<protein>
    <submittedName>
        <fullName evidence="1">Uncharacterized protein</fullName>
    </submittedName>
</protein>
<sequence>MLARLLLLARADGAERRSEVLRGERTAAARAALMRECANGRWSNVLQVHQLGLLAWLLGVAAGWLVIVHGCDPALLPERQRSARPEQFTVDGPATEIPAALRAPVRARRSPAARVAPGGLTRAVPRVSAAA</sequence>
<comment type="caution">
    <text evidence="1">The sequence shown here is derived from an EMBL/GenBank/DDBJ whole genome shotgun (WGS) entry which is preliminary data.</text>
</comment>
<organism evidence="1 2">
    <name type="scientific">Streptomyces roseochromogenus subsp. oscitans DS 12.976</name>
    <dbReference type="NCBI Taxonomy" id="1352936"/>
    <lineage>
        <taxon>Bacteria</taxon>
        <taxon>Bacillati</taxon>
        <taxon>Actinomycetota</taxon>
        <taxon>Actinomycetes</taxon>
        <taxon>Kitasatosporales</taxon>
        <taxon>Streptomycetaceae</taxon>
        <taxon>Streptomyces</taxon>
    </lineage>
</organism>
<dbReference type="AlphaFoldDB" id="V6KU93"/>
<dbReference type="EMBL" id="AWQX01000048">
    <property type="protein sequence ID" value="EST35593.1"/>
    <property type="molecule type" value="Genomic_DNA"/>
</dbReference>
<evidence type="ECO:0000313" key="2">
    <source>
        <dbReference type="Proteomes" id="UP000017984"/>
    </source>
</evidence>
<dbReference type="RefSeq" id="WP_023545044.1">
    <property type="nucleotide sequence ID" value="NZ_CM002285.1"/>
</dbReference>